<dbReference type="Proteomes" id="UP000664209">
    <property type="component" value="Unassembled WGS sequence"/>
</dbReference>
<keyword evidence="1" id="KW-0472">Membrane</keyword>
<dbReference type="AlphaFoldDB" id="A0A939LSM2"/>
<accession>A0A939LSM2</accession>
<proteinExistence type="predicted"/>
<dbReference type="EMBL" id="JAGEMK010000002">
    <property type="protein sequence ID" value="MBO1751354.1"/>
    <property type="molecule type" value="Genomic_DNA"/>
</dbReference>
<keyword evidence="3" id="KW-1185">Reference proteome</keyword>
<dbReference type="RefSeq" id="WP_208055015.1">
    <property type="nucleotide sequence ID" value="NZ_JAGEMK010000002.1"/>
</dbReference>
<keyword evidence="1" id="KW-1133">Transmembrane helix</keyword>
<comment type="caution">
    <text evidence="2">The sequence shown here is derived from an EMBL/GenBank/DDBJ whole genome shotgun (WGS) entry which is preliminary data.</text>
</comment>
<protein>
    <submittedName>
        <fullName evidence="2">Uncharacterized protein</fullName>
    </submittedName>
</protein>
<evidence type="ECO:0000256" key="1">
    <source>
        <dbReference type="SAM" id="Phobius"/>
    </source>
</evidence>
<feature type="transmembrane region" description="Helical" evidence="1">
    <location>
        <begin position="34"/>
        <end position="54"/>
    </location>
</feature>
<sequence>MTDHLDPQAPAVAVGLGVLSVVALLERGGLTSSVILLAIVASYVVVGARTYLALRG</sequence>
<gene>
    <name evidence="2" type="ORF">J4G33_06015</name>
</gene>
<evidence type="ECO:0000313" key="3">
    <source>
        <dbReference type="Proteomes" id="UP000664209"/>
    </source>
</evidence>
<name>A0A939LSM2_9CELL</name>
<keyword evidence="1" id="KW-0812">Transmembrane</keyword>
<organism evidence="2 3">
    <name type="scientific">Actinotalea soli</name>
    <dbReference type="NCBI Taxonomy" id="2819234"/>
    <lineage>
        <taxon>Bacteria</taxon>
        <taxon>Bacillati</taxon>
        <taxon>Actinomycetota</taxon>
        <taxon>Actinomycetes</taxon>
        <taxon>Micrococcales</taxon>
        <taxon>Cellulomonadaceae</taxon>
        <taxon>Actinotalea</taxon>
    </lineage>
</organism>
<evidence type="ECO:0000313" key="2">
    <source>
        <dbReference type="EMBL" id="MBO1751354.1"/>
    </source>
</evidence>
<reference evidence="2" key="1">
    <citation type="submission" date="2021-03" db="EMBL/GenBank/DDBJ databases">
        <title>Actinotalea soli sp. nov., isolated from soil.</title>
        <authorList>
            <person name="Ping W."/>
            <person name="Zhang J."/>
        </authorList>
    </citation>
    <scope>NUCLEOTIDE SEQUENCE</scope>
    <source>
        <strain evidence="2">BY-33</strain>
    </source>
</reference>